<proteinExistence type="predicted"/>
<dbReference type="PANTHER" id="PTHR31642:SF310">
    <property type="entry name" value="FATTY ALCOHOL:CAFFEOYL-COA ACYLTRANSFERASE"/>
    <property type="match status" value="1"/>
</dbReference>
<dbReference type="OrthoDB" id="1862401at2759"/>
<gene>
    <name evidence="2" type="ORF">BD289DRAFT_438581</name>
</gene>
<dbReference type="EMBL" id="KZ678493">
    <property type="protein sequence ID" value="PSR81813.1"/>
    <property type="molecule type" value="Genomic_DNA"/>
</dbReference>
<keyword evidence="1" id="KW-0808">Transferase</keyword>
<name>A0A2T3A2R9_9PEZI</name>
<dbReference type="AlphaFoldDB" id="A0A2T3A2R9"/>
<dbReference type="InParanoid" id="A0A2T3A2R9"/>
<dbReference type="STRING" id="2025994.A0A2T3A2R9"/>
<evidence type="ECO:0000256" key="1">
    <source>
        <dbReference type="ARBA" id="ARBA00022679"/>
    </source>
</evidence>
<evidence type="ECO:0008006" key="4">
    <source>
        <dbReference type="Google" id="ProtNLM"/>
    </source>
</evidence>
<evidence type="ECO:0000313" key="2">
    <source>
        <dbReference type="EMBL" id="PSR81813.1"/>
    </source>
</evidence>
<dbReference type="Proteomes" id="UP000241462">
    <property type="component" value="Unassembled WGS sequence"/>
</dbReference>
<dbReference type="Pfam" id="PF02458">
    <property type="entry name" value="Transferase"/>
    <property type="match status" value="1"/>
</dbReference>
<dbReference type="PANTHER" id="PTHR31642">
    <property type="entry name" value="TRICHOTHECENE 3-O-ACETYLTRANSFERASE"/>
    <property type="match status" value="1"/>
</dbReference>
<organism evidence="2 3">
    <name type="scientific">Coniella lustricola</name>
    <dbReference type="NCBI Taxonomy" id="2025994"/>
    <lineage>
        <taxon>Eukaryota</taxon>
        <taxon>Fungi</taxon>
        <taxon>Dikarya</taxon>
        <taxon>Ascomycota</taxon>
        <taxon>Pezizomycotina</taxon>
        <taxon>Sordariomycetes</taxon>
        <taxon>Sordariomycetidae</taxon>
        <taxon>Diaporthales</taxon>
        <taxon>Schizoparmaceae</taxon>
        <taxon>Coniella</taxon>
    </lineage>
</organism>
<keyword evidence="3" id="KW-1185">Reference proteome</keyword>
<reference evidence="2 3" key="1">
    <citation type="journal article" date="2018" name="Mycol. Prog.">
        <title>Coniella lustricola, a new species from submerged detritus.</title>
        <authorList>
            <person name="Raudabaugh D.B."/>
            <person name="Iturriaga T."/>
            <person name="Carver A."/>
            <person name="Mondo S."/>
            <person name="Pangilinan J."/>
            <person name="Lipzen A."/>
            <person name="He G."/>
            <person name="Amirebrahimi M."/>
            <person name="Grigoriev I.V."/>
            <person name="Miller A.N."/>
        </authorList>
    </citation>
    <scope>NUCLEOTIDE SEQUENCE [LARGE SCALE GENOMIC DNA]</scope>
    <source>
        <strain evidence="2 3">B22-T-1</strain>
    </source>
</reference>
<dbReference type="InterPro" id="IPR050317">
    <property type="entry name" value="Plant_Fungal_Acyltransferase"/>
</dbReference>
<dbReference type="Gene3D" id="3.30.559.10">
    <property type="entry name" value="Chloramphenicol acetyltransferase-like domain"/>
    <property type="match status" value="2"/>
</dbReference>
<evidence type="ECO:0000313" key="3">
    <source>
        <dbReference type="Proteomes" id="UP000241462"/>
    </source>
</evidence>
<accession>A0A2T3A2R9</accession>
<protein>
    <recommendedName>
        <fullName evidence="4">Transferase family-domain-containing protein</fullName>
    </recommendedName>
</protein>
<dbReference type="GO" id="GO:0016747">
    <property type="term" value="F:acyltransferase activity, transferring groups other than amino-acyl groups"/>
    <property type="evidence" value="ECO:0007669"/>
    <property type="project" value="TreeGrafter"/>
</dbReference>
<dbReference type="GO" id="GO:0044550">
    <property type="term" value="P:secondary metabolite biosynthetic process"/>
    <property type="evidence" value="ECO:0007669"/>
    <property type="project" value="TreeGrafter"/>
</dbReference>
<dbReference type="InterPro" id="IPR023213">
    <property type="entry name" value="CAT-like_dom_sf"/>
</dbReference>
<sequence>MAVEHTITLLPPEQVGPKGWIRNILCLKLDSNYDSLEIERILRTAWSSFKARTPMVGVELVPVGGDAKPAGLLKLQAYADGEINDFVVKDHRTDRKISSFTKLQEQNFPNAAMDNDKLCLRGHGGEWPVFGVDRLATQMMQANLIDGGLLLNHLCFHATADATSMWKLTELFAEDVRRAQGIAIEQPAEVPTADRAKLLQNPTENICANFADEHQEFVHLPFTPPGLPDGLTKSKHHAHVFRFTPDAIRALKDECAPSNLLLLKDQVSKEDLPGYVSTNDVLSALLWRSIQRAENPDLSVVADDAISVLQVSLDARRRAHIPVHRHTLGNILGYTAAVLPLSQVVSPEKASLADLALLVRQAVSKCGKSYYGELAHYVENMDDVNRLAGTAFLDLPGKSVLQSNWSEFDYAGIEWGPAFGGHIKAVRFPAGGVCAGFQVVMPPPADAPQGTYEILADVTEKGWPRLLSDEIWNNFAVNPTTVEYK</sequence>